<proteinExistence type="predicted"/>
<organism evidence="1 2">
    <name type="scientific">Sinanodonta woodiana</name>
    <name type="common">Chinese pond mussel</name>
    <name type="synonym">Anodonta woodiana</name>
    <dbReference type="NCBI Taxonomy" id="1069815"/>
    <lineage>
        <taxon>Eukaryota</taxon>
        <taxon>Metazoa</taxon>
        <taxon>Spiralia</taxon>
        <taxon>Lophotrochozoa</taxon>
        <taxon>Mollusca</taxon>
        <taxon>Bivalvia</taxon>
        <taxon>Autobranchia</taxon>
        <taxon>Heteroconchia</taxon>
        <taxon>Palaeoheterodonta</taxon>
        <taxon>Unionida</taxon>
        <taxon>Unionoidea</taxon>
        <taxon>Unionidae</taxon>
        <taxon>Unioninae</taxon>
        <taxon>Sinanodonta</taxon>
    </lineage>
</organism>
<protein>
    <submittedName>
        <fullName evidence="1">Uncharacterized protein</fullName>
    </submittedName>
</protein>
<reference evidence="1 2" key="1">
    <citation type="submission" date="2024-11" db="EMBL/GenBank/DDBJ databases">
        <title>Chromosome-level genome assembly of the freshwater bivalve Anodonta woodiana.</title>
        <authorList>
            <person name="Chen X."/>
        </authorList>
    </citation>
    <scope>NUCLEOTIDE SEQUENCE [LARGE SCALE GENOMIC DNA]</scope>
    <source>
        <strain evidence="1">MN2024</strain>
        <tissue evidence="1">Gills</tissue>
    </source>
</reference>
<name>A0ABD3WJ17_SINWO</name>
<sequence length="65" mass="7945">MVKWNLAEIPKYVKLLHQLVTSEQDQRCRSLRNMGYYRLGERYLHHLVDVDYWARVKEEQHRSTG</sequence>
<dbReference type="EMBL" id="JBJQND010000006">
    <property type="protein sequence ID" value="KAL3873944.1"/>
    <property type="molecule type" value="Genomic_DNA"/>
</dbReference>
<keyword evidence="2" id="KW-1185">Reference proteome</keyword>
<accession>A0ABD3WJ17</accession>
<dbReference type="AlphaFoldDB" id="A0ABD3WJ17"/>
<dbReference type="Proteomes" id="UP001634394">
    <property type="component" value="Unassembled WGS sequence"/>
</dbReference>
<comment type="caution">
    <text evidence="1">The sequence shown here is derived from an EMBL/GenBank/DDBJ whole genome shotgun (WGS) entry which is preliminary data.</text>
</comment>
<evidence type="ECO:0000313" key="2">
    <source>
        <dbReference type="Proteomes" id="UP001634394"/>
    </source>
</evidence>
<gene>
    <name evidence="1" type="ORF">ACJMK2_037021</name>
</gene>
<evidence type="ECO:0000313" key="1">
    <source>
        <dbReference type="EMBL" id="KAL3873944.1"/>
    </source>
</evidence>